<dbReference type="InterPro" id="IPR006153">
    <property type="entry name" value="Cation/H_exchanger_TM"/>
</dbReference>
<evidence type="ECO:0000313" key="12">
    <source>
        <dbReference type="EMBL" id="URW78419.1"/>
    </source>
</evidence>
<sequence>MNDHILINVIILLGTAVFIVAILKRLRLSPVLGYLIAGAAIGDHGLKIVTYDQTKLLGELGVVFLLFAIGLELSFERLKAMRRYVFGLGSLQVLTTAIVIAGAMVLIDGNSSAAIITGGGLALSSTALVMQVIEANRSQSTQIGRVSLAILLLQDLAVVPLLVIVPLLAGNNKASLAAALGIALLKAVTALLTIFIVGRVFLRPVFSFISSESNNASELPISMTLLIVLSAAWATETFGLSLALGAFVAGVLVAETEFRLQAEESIYPFKSLFLGLFFMTVGMNIDALEMYEKISHILTLSIALIGIKTLIITAFCILFGFNKGVAFYSGLLLSQGGEFGFILFSLGKDSGVLEESTADILLLVVTFTMALTPLLAALGQKIAEKVDKGLGKTPTQMIELGARDLTNHIIIAGLGNTGKMVARVLEAEGISYVILDLDDDRVKEELSNGLPVFKGDVSQADTLKALGTERAFAIILTMNNQVTIKKSLKTISGNYQDIPVVVKLKNLKNAREFYDLGATTIIPESYETGLQIGGTVLKNIGISEQEINRIKVQFRLGNYIIAKKEDALSEAEDND</sequence>
<feature type="transmembrane region" description="Helical" evidence="10">
    <location>
        <begin position="358"/>
        <end position="378"/>
    </location>
</feature>
<evidence type="ECO:0000256" key="10">
    <source>
        <dbReference type="SAM" id="Phobius"/>
    </source>
</evidence>
<dbReference type="InterPro" id="IPR038770">
    <property type="entry name" value="Na+/solute_symporter_sf"/>
</dbReference>
<keyword evidence="4" id="KW-0633">Potassium transport</keyword>
<name>A0ABY4U1B2_RICCR</name>
<evidence type="ECO:0000256" key="2">
    <source>
        <dbReference type="ARBA" id="ARBA00022448"/>
    </source>
</evidence>
<evidence type="ECO:0000256" key="1">
    <source>
        <dbReference type="ARBA" id="ARBA00004141"/>
    </source>
</evidence>
<keyword evidence="9 10" id="KW-0472">Membrane</keyword>
<evidence type="ECO:0000313" key="13">
    <source>
        <dbReference type="Proteomes" id="UP001056268"/>
    </source>
</evidence>
<feature type="transmembrane region" description="Helical" evidence="10">
    <location>
        <begin position="327"/>
        <end position="346"/>
    </location>
</feature>
<keyword evidence="2" id="KW-0813">Transport</keyword>
<protein>
    <submittedName>
        <fullName evidence="12">Cation:proton antiporter</fullName>
    </submittedName>
</protein>
<dbReference type="Gene3D" id="3.40.50.720">
    <property type="entry name" value="NAD(P)-binding Rossmann-like Domain"/>
    <property type="match status" value="1"/>
</dbReference>
<evidence type="ECO:0000256" key="7">
    <source>
        <dbReference type="ARBA" id="ARBA00022989"/>
    </source>
</evidence>
<keyword evidence="7 10" id="KW-1133">Transmembrane helix</keyword>
<evidence type="ECO:0000259" key="11">
    <source>
        <dbReference type="PROSITE" id="PS51201"/>
    </source>
</evidence>
<evidence type="ECO:0000256" key="9">
    <source>
        <dbReference type="ARBA" id="ARBA00023136"/>
    </source>
</evidence>
<dbReference type="Gene3D" id="1.20.1530.20">
    <property type="match status" value="1"/>
</dbReference>
<organism evidence="12 13">
    <name type="scientific">Rickettsia conorii subsp. raoultii</name>
    <dbReference type="NCBI Taxonomy" id="369822"/>
    <lineage>
        <taxon>Bacteria</taxon>
        <taxon>Pseudomonadati</taxon>
        <taxon>Pseudomonadota</taxon>
        <taxon>Alphaproteobacteria</taxon>
        <taxon>Rickettsiales</taxon>
        <taxon>Rickettsiaceae</taxon>
        <taxon>Rickettsieae</taxon>
        <taxon>Rickettsia</taxon>
        <taxon>spotted fever group</taxon>
    </lineage>
</organism>
<evidence type="ECO:0000256" key="8">
    <source>
        <dbReference type="ARBA" id="ARBA00023065"/>
    </source>
</evidence>
<keyword evidence="3" id="KW-0050">Antiport</keyword>
<keyword evidence="6" id="KW-0630">Potassium</keyword>
<feature type="transmembrane region" description="Helical" evidence="10">
    <location>
        <begin position="175"/>
        <end position="202"/>
    </location>
</feature>
<dbReference type="Pfam" id="PF00999">
    <property type="entry name" value="Na_H_Exchanger"/>
    <property type="match status" value="1"/>
</dbReference>
<reference evidence="12" key="1">
    <citation type="submission" date="2022-05" db="EMBL/GenBank/DDBJ databases">
        <title>Tracking Rickettsia raoultii infection dynamics in vivo by bioorthogonal metabolic labeling.</title>
        <authorList>
            <person name="Zhu D.-Y."/>
            <person name="Jia N."/>
            <person name="Li C."/>
            <person name="Zhang M.-Z."/>
            <person name="Liu H.-B."/>
            <person name="Cao W.-C."/>
        </authorList>
    </citation>
    <scope>NUCLEOTIDE SEQUENCE</scope>
    <source>
        <strain evidence="12">BIME</strain>
    </source>
</reference>
<feature type="transmembrane region" description="Helical" evidence="10">
    <location>
        <begin position="297"/>
        <end position="321"/>
    </location>
</feature>
<gene>
    <name evidence="12" type="ORF">NBT09_03680</name>
</gene>
<dbReference type="EMBL" id="CP098324">
    <property type="protein sequence ID" value="URW78419.1"/>
    <property type="molecule type" value="Genomic_DNA"/>
</dbReference>
<dbReference type="RefSeq" id="WP_250720153.1">
    <property type="nucleotide sequence ID" value="NZ_CP098324.1"/>
</dbReference>
<dbReference type="PROSITE" id="PS51201">
    <property type="entry name" value="RCK_N"/>
    <property type="match status" value="1"/>
</dbReference>
<feature type="transmembrane region" description="Helical" evidence="10">
    <location>
        <begin position="6"/>
        <end position="24"/>
    </location>
</feature>
<dbReference type="PANTHER" id="PTHR46157:SF4">
    <property type="entry name" value="K(+) EFFLUX ANTIPORTER 3, CHLOROPLASTIC"/>
    <property type="match status" value="1"/>
</dbReference>
<proteinExistence type="predicted"/>
<dbReference type="SUPFAM" id="SSF51735">
    <property type="entry name" value="NAD(P)-binding Rossmann-fold domains"/>
    <property type="match status" value="1"/>
</dbReference>
<feature type="transmembrane region" description="Helical" evidence="10">
    <location>
        <begin position="56"/>
        <end position="73"/>
    </location>
</feature>
<dbReference type="InterPro" id="IPR003148">
    <property type="entry name" value="RCK_N"/>
</dbReference>
<comment type="subcellular location">
    <subcellularLocation>
        <location evidence="1">Membrane</location>
        <topology evidence="1">Multi-pass membrane protein</topology>
    </subcellularLocation>
</comment>
<feature type="transmembrane region" description="Helical" evidence="10">
    <location>
        <begin position="145"/>
        <end position="169"/>
    </location>
</feature>
<dbReference type="PANTHER" id="PTHR46157">
    <property type="entry name" value="K(+) EFFLUX ANTIPORTER 3, CHLOROPLASTIC"/>
    <property type="match status" value="1"/>
</dbReference>
<feature type="transmembrane region" description="Helical" evidence="10">
    <location>
        <begin position="85"/>
        <end position="107"/>
    </location>
</feature>
<feature type="transmembrane region" description="Helical" evidence="10">
    <location>
        <begin position="266"/>
        <end position="285"/>
    </location>
</feature>
<keyword evidence="8" id="KW-0406">Ion transport</keyword>
<dbReference type="Proteomes" id="UP001056268">
    <property type="component" value="Chromosome"/>
</dbReference>
<accession>A0ABY4U1B2</accession>
<dbReference type="Pfam" id="PF02254">
    <property type="entry name" value="TrkA_N"/>
    <property type="match status" value="1"/>
</dbReference>
<feature type="transmembrane region" description="Helical" evidence="10">
    <location>
        <begin position="113"/>
        <end position="133"/>
    </location>
</feature>
<feature type="transmembrane region" description="Helical" evidence="10">
    <location>
        <begin position="223"/>
        <end position="254"/>
    </location>
</feature>
<dbReference type="InterPro" id="IPR036291">
    <property type="entry name" value="NAD(P)-bd_dom_sf"/>
</dbReference>
<feature type="domain" description="RCK N-terminal" evidence="11">
    <location>
        <begin position="406"/>
        <end position="523"/>
    </location>
</feature>
<evidence type="ECO:0000256" key="5">
    <source>
        <dbReference type="ARBA" id="ARBA00022692"/>
    </source>
</evidence>
<evidence type="ECO:0000256" key="3">
    <source>
        <dbReference type="ARBA" id="ARBA00022449"/>
    </source>
</evidence>
<evidence type="ECO:0000256" key="4">
    <source>
        <dbReference type="ARBA" id="ARBA00022538"/>
    </source>
</evidence>
<keyword evidence="13" id="KW-1185">Reference proteome</keyword>
<evidence type="ECO:0000256" key="6">
    <source>
        <dbReference type="ARBA" id="ARBA00022958"/>
    </source>
</evidence>
<keyword evidence="5 10" id="KW-0812">Transmembrane</keyword>